<dbReference type="HOGENOM" id="CLU_101388_3_0_0"/>
<dbReference type="GO" id="GO:0005829">
    <property type="term" value="C:cytosol"/>
    <property type="evidence" value="ECO:0007669"/>
    <property type="project" value="TreeGrafter"/>
</dbReference>
<feature type="compositionally biased region" description="Low complexity" evidence="3">
    <location>
        <begin position="193"/>
        <end position="202"/>
    </location>
</feature>
<dbReference type="Gene3D" id="3.30.910.20">
    <property type="entry name" value="Skp domain"/>
    <property type="match status" value="1"/>
</dbReference>
<dbReference type="FunCoup" id="Q01SH7">
    <property type="interactions" value="173"/>
</dbReference>
<dbReference type="PANTHER" id="PTHR35089:SF1">
    <property type="entry name" value="CHAPERONE PROTEIN SKP"/>
    <property type="match status" value="1"/>
</dbReference>
<evidence type="ECO:0000256" key="2">
    <source>
        <dbReference type="ARBA" id="ARBA00022729"/>
    </source>
</evidence>
<accession>Q01SH7</accession>
<dbReference type="InParanoid" id="Q01SH7"/>
<dbReference type="EMBL" id="CP000473">
    <property type="protein sequence ID" value="ABJ87393.1"/>
    <property type="molecule type" value="Genomic_DNA"/>
</dbReference>
<evidence type="ECO:0000256" key="4">
    <source>
        <dbReference type="SAM" id="SignalP"/>
    </source>
</evidence>
<dbReference type="AlphaFoldDB" id="Q01SH7"/>
<feature type="compositionally biased region" description="Pro residues" evidence="3">
    <location>
        <begin position="203"/>
        <end position="217"/>
    </location>
</feature>
<evidence type="ECO:0000256" key="1">
    <source>
        <dbReference type="ARBA" id="ARBA00009091"/>
    </source>
</evidence>
<dbReference type="SUPFAM" id="SSF111384">
    <property type="entry name" value="OmpH-like"/>
    <property type="match status" value="1"/>
</dbReference>
<proteinExistence type="inferred from homology"/>
<dbReference type="GO" id="GO:0051082">
    <property type="term" value="F:unfolded protein binding"/>
    <property type="evidence" value="ECO:0007669"/>
    <property type="project" value="InterPro"/>
</dbReference>
<protein>
    <submittedName>
        <fullName evidence="5">Outer membrane chaperone Skp (OmpH)</fullName>
    </submittedName>
</protein>
<keyword evidence="2 4" id="KW-0732">Signal</keyword>
<feature type="chain" id="PRO_5004162383" evidence="4">
    <location>
        <begin position="30"/>
        <end position="217"/>
    </location>
</feature>
<dbReference type="InterPro" id="IPR024930">
    <property type="entry name" value="Skp_dom_sf"/>
</dbReference>
<dbReference type="STRING" id="234267.Acid_6469"/>
<dbReference type="Pfam" id="PF03938">
    <property type="entry name" value="OmpH"/>
    <property type="match status" value="1"/>
</dbReference>
<reference evidence="5" key="1">
    <citation type="submission" date="2006-10" db="EMBL/GenBank/DDBJ databases">
        <title>Complete sequence of Solibacter usitatus Ellin6076.</title>
        <authorList>
            <consortium name="US DOE Joint Genome Institute"/>
            <person name="Copeland A."/>
            <person name="Lucas S."/>
            <person name="Lapidus A."/>
            <person name="Barry K."/>
            <person name="Detter J.C."/>
            <person name="Glavina del Rio T."/>
            <person name="Hammon N."/>
            <person name="Israni S."/>
            <person name="Dalin E."/>
            <person name="Tice H."/>
            <person name="Pitluck S."/>
            <person name="Thompson L.S."/>
            <person name="Brettin T."/>
            <person name="Bruce D."/>
            <person name="Han C."/>
            <person name="Tapia R."/>
            <person name="Gilna P."/>
            <person name="Schmutz J."/>
            <person name="Larimer F."/>
            <person name="Land M."/>
            <person name="Hauser L."/>
            <person name="Kyrpides N."/>
            <person name="Mikhailova N."/>
            <person name="Janssen P.H."/>
            <person name="Kuske C.R."/>
            <person name="Richardson P."/>
        </authorList>
    </citation>
    <scope>NUCLEOTIDE SEQUENCE</scope>
    <source>
        <strain evidence="5">Ellin6076</strain>
    </source>
</reference>
<dbReference type="SMART" id="SM00935">
    <property type="entry name" value="OmpH"/>
    <property type="match status" value="1"/>
</dbReference>
<dbReference type="PANTHER" id="PTHR35089">
    <property type="entry name" value="CHAPERONE PROTEIN SKP"/>
    <property type="match status" value="1"/>
</dbReference>
<dbReference type="eggNOG" id="COG2825">
    <property type="taxonomic scope" value="Bacteria"/>
</dbReference>
<organism evidence="5">
    <name type="scientific">Solibacter usitatus (strain Ellin6076)</name>
    <dbReference type="NCBI Taxonomy" id="234267"/>
    <lineage>
        <taxon>Bacteria</taxon>
        <taxon>Pseudomonadati</taxon>
        <taxon>Acidobacteriota</taxon>
        <taxon>Terriglobia</taxon>
        <taxon>Bryobacterales</taxon>
        <taxon>Solibacteraceae</taxon>
        <taxon>Candidatus Solibacter</taxon>
    </lineage>
</organism>
<dbReference type="GO" id="GO:0050821">
    <property type="term" value="P:protein stabilization"/>
    <property type="evidence" value="ECO:0007669"/>
    <property type="project" value="TreeGrafter"/>
</dbReference>
<feature type="region of interest" description="Disordered" evidence="3">
    <location>
        <begin position="180"/>
        <end position="217"/>
    </location>
</feature>
<feature type="signal peptide" evidence="4">
    <location>
        <begin position="1"/>
        <end position="29"/>
    </location>
</feature>
<comment type="similarity">
    <text evidence="1">Belongs to the Skp family.</text>
</comment>
<sequence precursor="true">MLNLGVFSLKKNFVVFPALVLGIAAMAHAQAPTKVAIIHVQNAILSTKDGQKAAGELSTRFAPKKSELEKKQGEITGLQDQLRKGSATLSEDAKAKLMRDIDSGNKSLQRETEDAQADLDQEQGKIMQELGNKVMAVIEKYATQNGYALVLDVSNPQTPVLWAASAIDITNDIVKLYDQANPGTGASAPATKPATPGVTRPAATPPAGAPPPAPKKK</sequence>
<dbReference type="KEGG" id="sus:Acid_6469"/>
<dbReference type="InterPro" id="IPR005632">
    <property type="entry name" value="Chaperone_Skp"/>
</dbReference>
<evidence type="ECO:0000256" key="3">
    <source>
        <dbReference type="SAM" id="MobiDB-lite"/>
    </source>
</evidence>
<gene>
    <name evidence="5" type="ordered locus">Acid_6469</name>
</gene>
<name>Q01SH7_SOLUE</name>
<evidence type="ECO:0000313" key="5">
    <source>
        <dbReference type="EMBL" id="ABJ87393.1"/>
    </source>
</evidence>